<dbReference type="Pfam" id="PF18129">
    <property type="entry name" value="SH3_12"/>
    <property type="match status" value="1"/>
</dbReference>
<evidence type="ECO:0000259" key="8">
    <source>
        <dbReference type="Pfam" id="PF17846"/>
    </source>
</evidence>
<comment type="similarity">
    <text evidence="4 5">Belongs to the 5'-3' exonuclease family.</text>
</comment>
<dbReference type="Gene3D" id="1.25.40.1050">
    <property type="match status" value="1"/>
</dbReference>
<organism evidence="12 13">
    <name type="scientific">Chaetoceros tenuissimus</name>
    <dbReference type="NCBI Taxonomy" id="426638"/>
    <lineage>
        <taxon>Eukaryota</taxon>
        <taxon>Sar</taxon>
        <taxon>Stramenopiles</taxon>
        <taxon>Ochrophyta</taxon>
        <taxon>Bacillariophyta</taxon>
        <taxon>Coscinodiscophyceae</taxon>
        <taxon>Chaetocerotophycidae</taxon>
        <taxon>Chaetocerotales</taxon>
        <taxon>Chaetocerotaceae</taxon>
        <taxon>Chaetoceros</taxon>
    </lineage>
</organism>
<dbReference type="InterPro" id="IPR040992">
    <property type="entry name" value="XRN1_D1"/>
</dbReference>
<evidence type="ECO:0000259" key="11">
    <source>
        <dbReference type="Pfam" id="PF18334"/>
    </source>
</evidence>
<dbReference type="InterPro" id="IPR016494">
    <property type="entry name" value="5_3_exoribonuclease_1"/>
</dbReference>
<reference evidence="12 13" key="1">
    <citation type="journal article" date="2021" name="Sci. Rep.">
        <title>The genome of the diatom Chaetoceros tenuissimus carries an ancient integrated fragment of an extant virus.</title>
        <authorList>
            <person name="Hongo Y."/>
            <person name="Kimura K."/>
            <person name="Takaki Y."/>
            <person name="Yoshida Y."/>
            <person name="Baba S."/>
            <person name="Kobayashi G."/>
            <person name="Nagasaki K."/>
            <person name="Hano T."/>
            <person name="Tomaru Y."/>
        </authorList>
    </citation>
    <scope>NUCLEOTIDE SEQUENCE [LARGE SCALE GENOMIC DNA]</scope>
    <source>
        <strain evidence="12 13">NIES-3715</strain>
    </source>
</reference>
<dbReference type="PIRSF" id="PIRSF006743">
    <property type="entry name" value="Exonuclease_Xnr1"/>
    <property type="match status" value="1"/>
</dbReference>
<dbReference type="InterPro" id="IPR041385">
    <property type="entry name" value="SH3_12"/>
</dbReference>
<evidence type="ECO:0000313" key="12">
    <source>
        <dbReference type="EMBL" id="GFH52535.1"/>
    </source>
</evidence>
<feature type="domain" description="5'-3' exoribonuclease 1 SH3-like" evidence="9">
    <location>
        <begin position="1142"/>
        <end position="1207"/>
    </location>
</feature>
<dbReference type="Pfam" id="PF18334">
    <property type="entry name" value="XRN1_D2_D3"/>
    <property type="match status" value="2"/>
</dbReference>
<evidence type="ECO:0000256" key="5">
    <source>
        <dbReference type="PIRNR" id="PIRNR006743"/>
    </source>
</evidence>
<keyword evidence="13" id="KW-1185">Reference proteome</keyword>
<dbReference type="Pfam" id="PF17846">
    <property type="entry name" value="XRN_M"/>
    <property type="match status" value="1"/>
</dbReference>
<keyword evidence="2 5" id="KW-0378">Hydrolase</keyword>
<evidence type="ECO:0000256" key="1">
    <source>
        <dbReference type="ARBA" id="ARBA00022722"/>
    </source>
</evidence>
<evidence type="ECO:0000313" key="13">
    <source>
        <dbReference type="Proteomes" id="UP001054902"/>
    </source>
</evidence>
<dbReference type="GO" id="GO:0005737">
    <property type="term" value="C:cytoplasm"/>
    <property type="evidence" value="ECO:0007669"/>
    <property type="project" value="UniProtKB-SubCell"/>
</dbReference>
<dbReference type="GO" id="GO:0004534">
    <property type="term" value="F:5'-3' RNA exonuclease activity"/>
    <property type="evidence" value="ECO:0007669"/>
    <property type="project" value="TreeGrafter"/>
</dbReference>
<keyword evidence="5" id="KW-0694">RNA-binding</keyword>
<dbReference type="Pfam" id="PF03159">
    <property type="entry name" value="XRN_N"/>
    <property type="match status" value="1"/>
</dbReference>
<keyword evidence="3 5" id="KW-0269">Exonuclease</keyword>
<keyword evidence="1 5" id="KW-0540">Nuclease</keyword>
<evidence type="ECO:0000256" key="3">
    <source>
        <dbReference type="ARBA" id="ARBA00022839"/>
    </source>
</evidence>
<dbReference type="PANTHER" id="PTHR12341:SF7">
    <property type="entry name" value="5'-3' EXORIBONUCLEASE 1"/>
    <property type="match status" value="1"/>
</dbReference>
<dbReference type="EMBL" id="BLLK01000045">
    <property type="protein sequence ID" value="GFH52535.1"/>
    <property type="molecule type" value="Genomic_DNA"/>
</dbReference>
<comment type="caution">
    <text evidence="12">The sequence shown here is derived from an EMBL/GenBank/DDBJ whole genome shotgun (WGS) entry which is preliminary data.</text>
</comment>
<dbReference type="InterPro" id="IPR041412">
    <property type="entry name" value="Xrn1_helical"/>
</dbReference>
<gene>
    <name evidence="12" type="ORF">CTEN210_09011</name>
</gene>
<evidence type="ECO:0000256" key="6">
    <source>
        <dbReference type="SAM" id="MobiDB-lite"/>
    </source>
</evidence>
<dbReference type="Gene3D" id="2.30.30.750">
    <property type="match status" value="1"/>
</dbReference>
<dbReference type="InterPro" id="IPR047008">
    <property type="entry name" value="XRN1_SH3_sf"/>
</dbReference>
<feature type="region of interest" description="Disordered" evidence="6">
    <location>
        <begin position="1323"/>
        <end position="1343"/>
    </location>
</feature>
<evidence type="ECO:0000259" key="7">
    <source>
        <dbReference type="Pfam" id="PF03159"/>
    </source>
</evidence>
<dbReference type="PANTHER" id="PTHR12341">
    <property type="entry name" value="5'-&gt;3' EXORIBONUCLEASE"/>
    <property type="match status" value="1"/>
</dbReference>
<feature type="domain" description="Exoribonuclease Xrn1 D2/D3" evidence="11">
    <location>
        <begin position="853"/>
        <end position="964"/>
    </location>
</feature>
<dbReference type="InterPro" id="IPR004859">
    <property type="entry name" value="Xrn1_N"/>
</dbReference>
<keyword evidence="5" id="KW-0963">Cytoplasm</keyword>
<dbReference type="InterPro" id="IPR047007">
    <property type="entry name" value="XRN1_D1_sf"/>
</dbReference>
<accession>A0AAD3H6T7</accession>
<comment type="subcellular location">
    <subcellularLocation>
        <location evidence="5">Cytoplasm</location>
    </subcellularLocation>
</comment>
<dbReference type="InterPro" id="IPR027073">
    <property type="entry name" value="5_3_exoribonuclease"/>
</dbReference>
<feature type="domain" description="Xrn1 N-terminal" evidence="7">
    <location>
        <begin position="1"/>
        <end position="229"/>
    </location>
</feature>
<evidence type="ECO:0000259" key="10">
    <source>
        <dbReference type="Pfam" id="PF18332"/>
    </source>
</evidence>
<evidence type="ECO:0000256" key="2">
    <source>
        <dbReference type="ARBA" id="ARBA00022801"/>
    </source>
</evidence>
<feature type="region of interest" description="Disordered" evidence="6">
    <location>
        <begin position="1490"/>
        <end position="1526"/>
    </location>
</feature>
<dbReference type="Gene3D" id="3.40.50.12390">
    <property type="match status" value="1"/>
</dbReference>
<protein>
    <recommendedName>
        <fullName evidence="5">5'-3' exoribonuclease 1</fullName>
        <ecNumber evidence="5">3.1.13.-</ecNumber>
    </recommendedName>
</protein>
<dbReference type="Gene3D" id="2.170.260.40">
    <property type="match status" value="1"/>
</dbReference>
<dbReference type="Pfam" id="PF18332">
    <property type="entry name" value="XRN1_D1"/>
    <property type="match status" value="1"/>
</dbReference>
<feature type="domain" description="5'-3' exoribonuclease 1 D1" evidence="10">
    <location>
        <begin position="671"/>
        <end position="847"/>
    </location>
</feature>
<feature type="domain" description="Xrn1 helical" evidence="8">
    <location>
        <begin position="281"/>
        <end position="617"/>
    </location>
</feature>
<dbReference type="EC" id="3.1.13.-" evidence="5"/>
<feature type="domain" description="Exoribonuclease Xrn1 D2/D3" evidence="11">
    <location>
        <begin position="1010"/>
        <end position="1109"/>
    </location>
</feature>
<sequence>MGVPKFYRWLSERYPKINQVITDAALLPEFDHLYLDMNGIIHGCTHPNHLDVSDVLSEKDMMLGIMHYLDRIITQIVKPKVSVFMAIDGVAPRAKLNQQRSRRFRSAMDMKEAAKQANKKTTEKVEEKDMFDSNCITPGTEFMQKVSNCIKYFIRKKLKEDPLWKGLTVVYSGHDVPGEGEHKIMQHIRDMKSQEGYRANTRHCMYGQDADLIMLGLVSHEPHFTLLREIVDFGGGFNRNENALKAVTKFTKQSDFQLLHLSILREYLNIEFCYGLDASSYDLEKIIDDFTFLTFLVGNDFLPHMPTLDIGDGAFDLLFNTYKEQRPTWGEGEYLTNAGNISCPARLEDFLKVIGQAETDIFEMREENEAKYLVKKRKWDKRDGKAAGPTDKELAAVETSKQGKYEQMIADMIAKHGKDAKFVDGWSLPSSESEEEKTPSKDFKGRYYYEKLHFTPVHIEEHLALRKSYIEGLQWCLAYYYRGCISWGWFYPYHYGPLISDLTNLEQVFDSIKFEEGEPLKPFEQLMGCLPPASAEIVPKPFRKLMCSPDSPILRFYPEEFEVDMNGKKNPWEGVNILPFIDVNLLKKAIGEHCPDKLLSADERRRNARGKVYMYTFDDAVQDTVPSFNRDIGIMDIAKCCSRVQLIEGTHPTDISFKPELIEGTQIPYPGFPSLGVLPMKSAELIPIGLNCFGSSSKYATTVLTMQSMPELPGAEQLADNILGKHLFINWPMMHEAKVVAVTDASCSVRIVNKKKKIEHFKAAQMQRWEEESDAMKEQYKTGAGIPGSGGVDIGDIQIRLKLLPLQGMKTSSKDGSSKKVFGTVEADVPLQMVLWQSPAPDPRFEECGPMTLKDRFPSNSAVVLTKGKFRGCQGTVVGALDDDKVGVKVQVTPPEPPFGLAIARSVQESYISSSDAAKVLKIHPGIFGKIVGSLFFNPGRYDLGLNLRYKQDFCTLGYTRRKDILNNREKKASSNESKKSAWGSGDTVLVVGNQRSETPSARSAKSSSKGMIWEYTPKAIRLVAAYKQQFPKLFAAISKSPNERSYEAAILGPNGDQELKKIREWLNSVETASMPRTPCTTEAMPAQAIAAVQRAADVRLAAQEESGELQEVNVKVPASAIYREGSTAATDVIQQSDTSSPELGDRIVNLCANGLPFGSRGTVVGIHDEATGCVEVVMDKEFIGGSTLQGSCGNFRGKLVVWNHLLKVSASNSMEIVDQMIPAGTGKASIQSLLKATEDPSQKKSEAEAQSKVKIAEQTPKKEQAKKTNPPNAWGVAPRSATPSKDKASKQAGWREAQAPPETGIGFKGAGRKVKNGYQAWKKAVKPQSSRSESKKRANKANGSVEGLKAILGVKPVEEKTVPTTKVSAEATSGLKNMLGIASALPDAPAPKETPSKPNAAAALLAMMNQGAPTNNSAETMPSQQPVVSNGFNFTYVKEGEAPPPPPPQAQMPMYPPTNGMMPLPPHMYPGMMPPVPMMGMGPMMPMQAPMGQSATATNGGETVPVNRGKKEATPLVPTSVKSKK</sequence>
<dbReference type="CDD" id="cd18673">
    <property type="entry name" value="PIN_XRN1-2-like"/>
    <property type="match status" value="1"/>
</dbReference>
<feature type="compositionally biased region" description="Basic and acidic residues" evidence="6">
    <location>
        <begin position="1237"/>
        <end position="1267"/>
    </location>
</feature>
<name>A0AAD3H6T7_9STRA</name>
<proteinExistence type="inferred from homology"/>
<evidence type="ECO:0000259" key="9">
    <source>
        <dbReference type="Pfam" id="PF18129"/>
    </source>
</evidence>
<dbReference type="Proteomes" id="UP001054902">
    <property type="component" value="Unassembled WGS sequence"/>
</dbReference>
<dbReference type="GO" id="GO:0000956">
    <property type="term" value="P:nuclear-transcribed mRNA catabolic process"/>
    <property type="evidence" value="ECO:0007669"/>
    <property type="project" value="InterPro"/>
</dbReference>
<feature type="region of interest" description="Disordered" evidence="6">
    <location>
        <begin position="1236"/>
        <end position="1311"/>
    </location>
</feature>
<dbReference type="GO" id="GO:0003723">
    <property type="term" value="F:RNA binding"/>
    <property type="evidence" value="ECO:0007669"/>
    <property type="project" value="UniProtKB-KW"/>
</dbReference>
<evidence type="ECO:0000256" key="4">
    <source>
        <dbReference type="ARBA" id="ARBA00038299"/>
    </source>
</evidence>
<dbReference type="InterPro" id="IPR041106">
    <property type="entry name" value="XRN1_D2_D3"/>
</dbReference>
<dbReference type="GO" id="GO:0005634">
    <property type="term" value="C:nucleus"/>
    <property type="evidence" value="ECO:0007669"/>
    <property type="project" value="TreeGrafter"/>
</dbReference>